<accession>A0A9E8SMA8</accession>
<evidence type="ECO:0000256" key="2">
    <source>
        <dbReference type="SAM" id="SignalP"/>
    </source>
</evidence>
<dbReference type="RefSeq" id="WP_244819919.1">
    <property type="nucleotide sequence ID" value="NZ_CP112998.1"/>
</dbReference>
<keyword evidence="2" id="KW-0732">Signal</keyword>
<sequence length="380" mass="43841">MKFFVKRALWVAMFFLMATMPVVRSIDTGLGLHQYASHKAALAGDFWFPNPWKYRIFSTWMVEQSYQVYLRTVDKVIPIDGIMKVLDVNSSKHFAVTADLKRFSENGQAITTPEYFVQKESAGRSSWEVTKEFHRYFVVFILVRSLIGLLILAAAFCFFRIFISNQWMVLLGLVFLDNGMNNAFRDTAFGFDTYVDLLLFLTAIVIIIKRYAPAFLIPIVAIGMLNRETAILIPMLYLIINFVRNGNRPNIPMTLWAGGLGVLAVGIFFGLREYFGYEPYIVPSGWFRVVENFTNYSVISGEFAIMLIFPFLSIMFLKRTDIILRTIWLALIPIWFAVHYWSFAVLESRYFLVPFSLAMLPVVLYEIEKSYLNGQRSGNI</sequence>
<keyword evidence="1" id="KW-0812">Transmembrane</keyword>
<gene>
    <name evidence="3" type="ORF">ON006_11440</name>
</gene>
<reference evidence="3" key="1">
    <citation type="submission" date="2022-11" db="EMBL/GenBank/DDBJ databases">
        <title>Dyadobacter pollutisoli sp. nov., isolated from plastic dumped soil.</title>
        <authorList>
            <person name="Kim J.M."/>
            <person name="Kim K.R."/>
            <person name="Lee J.K."/>
            <person name="Hao L."/>
            <person name="Jeon C.O."/>
        </authorList>
    </citation>
    <scope>NUCLEOTIDE SEQUENCE</scope>
    <source>
        <strain evidence="3">U1</strain>
    </source>
</reference>
<dbReference type="EMBL" id="CP112998">
    <property type="protein sequence ID" value="WAC14550.1"/>
    <property type="molecule type" value="Genomic_DNA"/>
</dbReference>
<dbReference type="KEGG" id="dpf:ON006_11440"/>
<dbReference type="AlphaFoldDB" id="A0A9E8SMA8"/>
<feature type="transmembrane region" description="Helical" evidence="1">
    <location>
        <begin position="322"/>
        <end position="343"/>
    </location>
</feature>
<feature type="transmembrane region" description="Helical" evidence="1">
    <location>
        <begin position="255"/>
        <end position="275"/>
    </location>
</feature>
<feature type="transmembrane region" description="Helical" evidence="1">
    <location>
        <begin position="136"/>
        <end position="163"/>
    </location>
</feature>
<feature type="transmembrane region" description="Helical" evidence="1">
    <location>
        <begin position="295"/>
        <end position="317"/>
    </location>
</feature>
<proteinExistence type="predicted"/>
<keyword evidence="1" id="KW-1133">Transmembrane helix</keyword>
<dbReference type="Proteomes" id="UP001164653">
    <property type="component" value="Chromosome"/>
</dbReference>
<protein>
    <submittedName>
        <fullName evidence="3">Uncharacterized protein</fullName>
    </submittedName>
</protein>
<evidence type="ECO:0000313" key="4">
    <source>
        <dbReference type="Proteomes" id="UP001164653"/>
    </source>
</evidence>
<feature type="transmembrane region" description="Helical" evidence="1">
    <location>
        <begin position="189"/>
        <end position="208"/>
    </location>
</feature>
<organism evidence="3 4">
    <name type="scientific">Dyadobacter pollutisoli</name>
    <dbReference type="NCBI Taxonomy" id="2910158"/>
    <lineage>
        <taxon>Bacteria</taxon>
        <taxon>Pseudomonadati</taxon>
        <taxon>Bacteroidota</taxon>
        <taxon>Cytophagia</taxon>
        <taxon>Cytophagales</taxon>
        <taxon>Spirosomataceae</taxon>
        <taxon>Dyadobacter</taxon>
    </lineage>
</organism>
<feature type="transmembrane region" description="Helical" evidence="1">
    <location>
        <begin position="214"/>
        <end position="243"/>
    </location>
</feature>
<evidence type="ECO:0000256" key="1">
    <source>
        <dbReference type="SAM" id="Phobius"/>
    </source>
</evidence>
<keyword evidence="4" id="KW-1185">Reference proteome</keyword>
<feature type="transmembrane region" description="Helical" evidence="1">
    <location>
        <begin position="349"/>
        <end position="367"/>
    </location>
</feature>
<feature type="signal peptide" evidence="2">
    <location>
        <begin position="1"/>
        <end position="24"/>
    </location>
</feature>
<keyword evidence="1" id="KW-0472">Membrane</keyword>
<evidence type="ECO:0000313" key="3">
    <source>
        <dbReference type="EMBL" id="WAC14550.1"/>
    </source>
</evidence>
<name>A0A9E8SMA8_9BACT</name>
<feature type="chain" id="PRO_5039639929" evidence="2">
    <location>
        <begin position="25"/>
        <end position="380"/>
    </location>
</feature>